<evidence type="ECO:0000313" key="3">
    <source>
        <dbReference type="Proteomes" id="UP000014760"/>
    </source>
</evidence>
<reference evidence="3" key="2">
    <citation type="journal article" date="2013" name="Nature">
        <title>Insights into bilaterian evolution from three spiralian genomes.</title>
        <authorList>
            <person name="Simakov O."/>
            <person name="Marletaz F."/>
            <person name="Cho S.J."/>
            <person name="Edsinger-Gonzales E."/>
            <person name="Havlak P."/>
            <person name="Hellsten U."/>
            <person name="Kuo D.H."/>
            <person name="Larsson T."/>
            <person name="Lv J."/>
            <person name="Arendt D."/>
            <person name="Savage R."/>
            <person name="Osoegawa K."/>
            <person name="de Jong P."/>
            <person name="Grimwood J."/>
            <person name="Chapman J.A."/>
            <person name="Shapiro H."/>
            <person name="Aerts A."/>
            <person name="Otillar R.P."/>
            <person name="Terry A.Y."/>
            <person name="Boore J.L."/>
            <person name="Grigoriev I.V."/>
            <person name="Lindberg D.R."/>
            <person name="Seaver E.C."/>
            <person name="Weisblat D.A."/>
            <person name="Putnam N.H."/>
            <person name="Rokhsar D.S."/>
        </authorList>
    </citation>
    <scope>NUCLEOTIDE SEQUENCE</scope>
    <source>
        <strain evidence="3">I ESC-2004</strain>
    </source>
</reference>
<feature type="compositionally biased region" description="Polar residues" evidence="1">
    <location>
        <begin position="114"/>
        <end position="133"/>
    </location>
</feature>
<protein>
    <submittedName>
        <fullName evidence="2">Uncharacterized protein</fullName>
    </submittedName>
</protein>
<reference evidence="2" key="3">
    <citation type="submission" date="2015-06" db="UniProtKB">
        <authorList>
            <consortium name="EnsemblMetazoa"/>
        </authorList>
    </citation>
    <scope>IDENTIFICATION</scope>
</reference>
<dbReference type="EMBL" id="AMQN01000465">
    <property type="status" value="NOT_ANNOTATED_CDS"/>
    <property type="molecule type" value="Genomic_DNA"/>
</dbReference>
<organism evidence="2 3">
    <name type="scientific">Capitella teleta</name>
    <name type="common">Polychaete worm</name>
    <dbReference type="NCBI Taxonomy" id="283909"/>
    <lineage>
        <taxon>Eukaryota</taxon>
        <taxon>Metazoa</taxon>
        <taxon>Spiralia</taxon>
        <taxon>Lophotrochozoa</taxon>
        <taxon>Annelida</taxon>
        <taxon>Polychaeta</taxon>
        <taxon>Sedentaria</taxon>
        <taxon>Scolecida</taxon>
        <taxon>Capitellidae</taxon>
        <taxon>Capitella</taxon>
    </lineage>
</organism>
<evidence type="ECO:0000256" key="1">
    <source>
        <dbReference type="SAM" id="MobiDB-lite"/>
    </source>
</evidence>
<sequence>MNSDIVGPIFWESNQTVVINNERGRTQRSDSVDDHSCRGEESKDETLYLLPFVCFDDCLAMPIEKLCSQVGRLPPLPRDMALTWSPSAERKKPLPPIQRKKEPLSTCSIATNWTSSTQSASSPNPACTSSEAETPSDCMPQAPVLASAREPWQDDRIPAHAERASCHEEAALLEASVVETGNNPGTKTEKRSCLEERLKKHFISRLLAKYNSIRKQIYPKECINETMLRSPMQYNGFSLSAAVRTQANRVAVAPLL</sequence>
<feature type="region of interest" description="Disordered" evidence="1">
    <location>
        <begin position="84"/>
        <end position="103"/>
    </location>
</feature>
<reference evidence="3" key="1">
    <citation type="submission" date="2012-12" db="EMBL/GenBank/DDBJ databases">
        <authorList>
            <person name="Hellsten U."/>
            <person name="Grimwood J."/>
            <person name="Chapman J.A."/>
            <person name="Shapiro H."/>
            <person name="Aerts A."/>
            <person name="Otillar R.P."/>
            <person name="Terry A.Y."/>
            <person name="Boore J.L."/>
            <person name="Simakov O."/>
            <person name="Marletaz F."/>
            <person name="Cho S.-J."/>
            <person name="Edsinger-Gonzales E."/>
            <person name="Havlak P."/>
            <person name="Kuo D.-H."/>
            <person name="Larsson T."/>
            <person name="Lv J."/>
            <person name="Arendt D."/>
            <person name="Savage R."/>
            <person name="Osoegawa K."/>
            <person name="de Jong P."/>
            <person name="Lindberg D.R."/>
            <person name="Seaver E.C."/>
            <person name="Weisblat D.A."/>
            <person name="Putnam N.H."/>
            <person name="Grigoriev I.V."/>
            <person name="Rokhsar D.S."/>
        </authorList>
    </citation>
    <scope>NUCLEOTIDE SEQUENCE</scope>
    <source>
        <strain evidence="3">I ESC-2004</strain>
    </source>
</reference>
<evidence type="ECO:0000313" key="2">
    <source>
        <dbReference type="EnsemblMetazoa" id="CapteP195677"/>
    </source>
</evidence>
<name>X1ZVD4_CAPTE</name>
<proteinExistence type="predicted"/>
<dbReference type="Proteomes" id="UP000014760">
    <property type="component" value="Unassembled WGS sequence"/>
</dbReference>
<dbReference type="AlphaFoldDB" id="X1ZVD4"/>
<feature type="region of interest" description="Disordered" evidence="1">
    <location>
        <begin position="114"/>
        <end position="138"/>
    </location>
</feature>
<dbReference type="HOGENOM" id="CLU_1086824_0_0_1"/>
<keyword evidence="3" id="KW-1185">Reference proteome</keyword>
<dbReference type="EnsemblMetazoa" id="CapteT195677">
    <property type="protein sequence ID" value="CapteP195677"/>
    <property type="gene ID" value="CapteG195677"/>
</dbReference>
<accession>X1ZVD4</accession>